<evidence type="ECO:0000256" key="9">
    <source>
        <dbReference type="ARBA" id="ARBA00048679"/>
    </source>
</evidence>
<comment type="caution">
    <text evidence="12">The sequence shown here is derived from an EMBL/GenBank/DDBJ whole genome shotgun (WGS) entry which is preliminary data.</text>
</comment>
<evidence type="ECO:0000256" key="3">
    <source>
        <dbReference type="ARBA" id="ARBA00022527"/>
    </source>
</evidence>
<dbReference type="OrthoDB" id="248923at2759"/>
<dbReference type="InterPro" id="IPR011009">
    <property type="entry name" value="Kinase-like_dom_sf"/>
</dbReference>
<dbReference type="PANTHER" id="PTHR43671:SF66">
    <property type="entry name" value="SERINE_THREONINE-PROTEIN KINASE NEK2"/>
    <property type="match status" value="1"/>
</dbReference>
<evidence type="ECO:0000313" key="12">
    <source>
        <dbReference type="EMBL" id="OAY49756.1"/>
    </source>
</evidence>
<dbReference type="Pfam" id="PF00069">
    <property type="entry name" value="Pkinase"/>
    <property type="match status" value="1"/>
</dbReference>
<sequence>MEQYEILEQIGKGSFGSALLVRHRHEKKKYVMKKIRLARQTDRARRSAHQEMELISKVRNPFIVEYRDSWVEKGCYVCIIIGYCEGGDMAGAIKKANGVHFPEEIVTFEEVFPFCCLYSDTELWAIYTLYFTVKEYAETLQLACSTANGTRLLACRPYTSS</sequence>
<proteinExistence type="inferred from homology"/>
<evidence type="ECO:0000256" key="8">
    <source>
        <dbReference type="ARBA" id="ARBA00047899"/>
    </source>
</evidence>
<dbReference type="GO" id="GO:0004674">
    <property type="term" value="F:protein serine/threonine kinase activity"/>
    <property type="evidence" value="ECO:0000318"/>
    <property type="project" value="GO_Central"/>
</dbReference>
<dbReference type="EMBL" id="CM004391">
    <property type="protein sequence ID" value="OAY49756.1"/>
    <property type="molecule type" value="Genomic_DNA"/>
</dbReference>
<evidence type="ECO:0000256" key="10">
    <source>
        <dbReference type="PROSITE-ProRule" id="PRU10141"/>
    </source>
</evidence>
<dbReference type="InterPro" id="IPR050660">
    <property type="entry name" value="NEK_Ser/Thr_kinase"/>
</dbReference>
<evidence type="ECO:0000259" key="11">
    <source>
        <dbReference type="PROSITE" id="PS50011"/>
    </source>
</evidence>
<comment type="catalytic activity">
    <reaction evidence="8">
        <text>L-threonyl-[protein] + ATP = O-phospho-L-threonyl-[protein] + ADP + H(+)</text>
        <dbReference type="Rhea" id="RHEA:46608"/>
        <dbReference type="Rhea" id="RHEA-COMP:11060"/>
        <dbReference type="Rhea" id="RHEA-COMP:11605"/>
        <dbReference type="ChEBI" id="CHEBI:15378"/>
        <dbReference type="ChEBI" id="CHEBI:30013"/>
        <dbReference type="ChEBI" id="CHEBI:30616"/>
        <dbReference type="ChEBI" id="CHEBI:61977"/>
        <dbReference type="ChEBI" id="CHEBI:456216"/>
        <dbReference type="EC" id="2.7.11.1"/>
    </reaction>
</comment>
<evidence type="ECO:0000256" key="5">
    <source>
        <dbReference type="ARBA" id="ARBA00022741"/>
    </source>
</evidence>
<dbReference type="AlphaFoldDB" id="A0A2C9VWJ3"/>
<comment type="similarity">
    <text evidence="1">Belongs to the protein kinase superfamily. NEK Ser/Thr protein kinase family. NIMA subfamily.</text>
</comment>
<evidence type="ECO:0000256" key="2">
    <source>
        <dbReference type="ARBA" id="ARBA00012513"/>
    </source>
</evidence>
<dbReference type="PROSITE" id="PS50011">
    <property type="entry name" value="PROTEIN_KINASE_DOM"/>
    <property type="match status" value="1"/>
</dbReference>
<dbReference type="FunFam" id="3.30.200.20:FF:000108">
    <property type="entry name" value="Serine/threonine-protein kinase Nek2"/>
    <property type="match status" value="1"/>
</dbReference>
<keyword evidence="4" id="KW-0808">Transferase</keyword>
<feature type="domain" description="Protein kinase" evidence="11">
    <location>
        <begin position="4"/>
        <end position="161"/>
    </location>
</feature>
<evidence type="ECO:0000256" key="7">
    <source>
        <dbReference type="ARBA" id="ARBA00022840"/>
    </source>
</evidence>
<keyword evidence="5 10" id="KW-0547">Nucleotide-binding</keyword>
<dbReference type="Gramene" id="Manes.05G080500.1.v8.1">
    <property type="protein sequence ID" value="Manes.05G080500.1.v8.1.CDS"/>
    <property type="gene ID" value="Manes.05G080500.v8.1"/>
</dbReference>
<keyword evidence="13" id="KW-1185">Reference proteome</keyword>
<dbReference type="PANTHER" id="PTHR43671">
    <property type="entry name" value="SERINE/THREONINE-PROTEIN KINASE NEK"/>
    <property type="match status" value="1"/>
</dbReference>
<keyword evidence="3" id="KW-0723">Serine/threonine-protein kinase</keyword>
<dbReference type="PROSITE" id="PS00107">
    <property type="entry name" value="PROTEIN_KINASE_ATP"/>
    <property type="match status" value="1"/>
</dbReference>
<reference evidence="13" key="1">
    <citation type="journal article" date="2016" name="Nat. Biotechnol.">
        <title>Sequencing wild and cultivated cassava and related species reveals extensive interspecific hybridization and genetic diversity.</title>
        <authorList>
            <person name="Bredeson J.V."/>
            <person name="Lyons J.B."/>
            <person name="Prochnik S.E."/>
            <person name="Wu G.A."/>
            <person name="Ha C.M."/>
            <person name="Edsinger-Gonzales E."/>
            <person name="Grimwood J."/>
            <person name="Schmutz J."/>
            <person name="Rabbi I.Y."/>
            <person name="Egesi C."/>
            <person name="Nauluvula P."/>
            <person name="Lebot V."/>
            <person name="Ndunguru J."/>
            <person name="Mkamilo G."/>
            <person name="Bart R.S."/>
            <person name="Setter T.L."/>
            <person name="Gleadow R.M."/>
            <person name="Kulakow P."/>
            <person name="Ferguson M.E."/>
            <person name="Rounsley S."/>
            <person name="Rokhsar D.S."/>
        </authorList>
    </citation>
    <scope>NUCLEOTIDE SEQUENCE [LARGE SCALE GENOMIC DNA]</scope>
    <source>
        <strain evidence="13">cv. AM560-2</strain>
    </source>
</reference>
<accession>A0A2C9VWJ3</accession>
<organism evidence="12 13">
    <name type="scientific">Manihot esculenta</name>
    <name type="common">Cassava</name>
    <name type="synonym">Jatropha manihot</name>
    <dbReference type="NCBI Taxonomy" id="3983"/>
    <lineage>
        <taxon>Eukaryota</taxon>
        <taxon>Viridiplantae</taxon>
        <taxon>Streptophyta</taxon>
        <taxon>Embryophyta</taxon>
        <taxon>Tracheophyta</taxon>
        <taxon>Spermatophyta</taxon>
        <taxon>Magnoliopsida</taxon>
        <taxon>eudicotyledons</taxon>
        <taxon>Gunneridae</taxon>
        <taxon>Pentapetalae</taxon>
        <taxon>rosids</taxon>
        <taxon>fabids</taxon>
        <taxon>Malpighiales</taxon>
        <taxon>Euphorbiaceae</taxon>
        <taxon>Crotonoideae</taxon>
        <taxon>Manihoteae</taxon>
        <taxon>Manihot</taxon>
    </lineage>
</organism>
<feature type="binding site" evidence="10">
    <location>
        <position position="33"/>
    </location>
    <ligand>
        <name>ATP</name>
        <dbReference type="ChEBI" id="CHEBI:30616"/>
    </ligand>
</feature>
<protein>
    <recommendedName>
        <fullName evidence="2">non-specific serine/threonine protein kinase</fullName>
        <ecNumber evidence="2">2.7.11.1</ecNumber>
    </recommendedName>
</protein>
<dbReference type="Gramene" id="Manes.05G080500.2.v8.1">
    <property type="protein sequence ID" value="Manes.05G080500.2.v8.1.CDS"/>
    <property type="gene ID" value="Manes.05G080500.v8.1"/>
</dbReference>
<name>A0A2C9VWJ3_MANES</name>
<keyword evidence="6" id="KW-0418">Kinase</keyword>
<evidence type="ECO:0000313" key="13">
    <source>
        <dbReference type="Proteomes" id="UP000091857"/>
    </source>
</evidence>
<dbReference type="EC" id="2.7.11.1" evidence="2"/>
<evidence type="ECO:0000256" key="4">
    <source>
        <dbReference type="ARBA" id="ARBA00022679"/>
    </source>
</evidence>
<comment type="catalytic activity">
    <reaction evidence="9">
        <text>L-seryl-[protein] + ATP = O-phospho-L-seryl-[protein] + ADP + H(+)</text>
        <dbReference type="Rhea" id="RHEA:17989"/>
        <dbReference type="Rhea" id="RHEA-COMP:9863"/>
        <dbReference type="Rhea" id="RHEA-COMP:11604"/>
        <dbReference type="ChEBI" id="CHEBI:15378"/>
        <dbReference type="ChEBI" id="CHEBI:29999"/>
        <dbReference type="ChEBI" id="CHEBI:30616"/>
        <dbReference type="ChEBI" id="CHEBI:83421"/>
        <dbReference type="ChEBI" id="CHEBI:456216"/>
        <dbReference type="EC" id="2.7.11.1"/>
    </reaction>
</comment>
<evidence type="ECO:0000256" key="6">
    <source>
        <dbReference type="ARBA" id="ARBA00022777"/>
    </source>
</evidence>
<dbReference type="SUPFAM" id="SSF56112">
    <property type="entry name" value="Protein kinase-like (PK-like)"/>
    <property type="match status" value="1"/>
</dbReference>
<keyword evidence="7 10" id="KW-0067">ATP-binding</keyword>
<dbReference type="Proteomes" id="UP000091857">
    <property type="component" value="Chromosome 5"/>
</dbReference>
<dbReference type="InterPro" id="IPR000719">
    <property type="entry name" value="Prot_kinase_dom"/>
</dbReference>
<dbReference type="InterPro" id="IPR017441">
    <property type="entry name" value="Protein_kinase_ATP_BS"/>
</dbReference>
<dbReference type="SMART" id="SM00220">
    <property type="entry name" value="S_TKc"/>
    <property type="match status" value="1"/>
</dbReference>
<gene>
    <name evidence="12" type="ORF">MANES_05G080500v8</name>
</gene>
<dbReference type="Gene3D" id="3.30.200.20">
    <property type="entry name" value="Phosphorylase Kinase, domain 1"/>
    <property type="match status" value="1"/>
</dbReference>
<evidence type="ECO:0000256" key="1">
    <source>
        <dbReference type="ARBA" id="ARBA00010886"/>
    </source>
</evidence>
<dbReference type="GO" id="GO:0005524">
    <property type="term" value="F:ATP binding"/>
    <property type="evidence" value="ECO:0007669"/>
    <property type="project" value="UniProtKB-UniRule"/>
</dbReference>